<keyword evidence="8" id="KW-0282">Flagellum</keyword>
<reference evidence="8 9" key="1">
    <citation type="submission" date="2021-03" db="EMBL/GenBank/DDBJ databases">
        <title>Antimicrobial resistance genes in bacteria isolated from Japanese honey, and their potential for conferring macrolide and lincosamide resistance in the American foulbrood pathogen Paenibacillus larvae.</title>
        <authorList>
            <person name="Okamoto M."/>
            <person name="Kumagai M."/>
            <person name="Kanamori H."/>
            <person name="Takamatsu D."/>
        </authorList>
    </citation>
    <scope>NUCLEOTIDE SEQUENCE [LARGE SCALE GENOMIC DNA]</scope>
    <source>
        <strain evidence="8 9">J1TS3</strain>
    </source>
</reference>
<organism evidence="8 9">
    <name type="scientific">Siminovitchia fordii</name>
    <dbReference type="NCBI Taxonomy" id="254759"/>
    <lineage>
        <taxon>Bacteria</taxon>
        <taxon>Bacillati</taxon>
        <taxon>Bacillota</taxon>
        <taxon>Bacilli</taxon>
        <taxon>Bacillales</taxon>
        <taxon>Bacillaceae</taxon>
        <taxon>Siminovitchia</taxon>
    </lineage>
</organism>
<evidence type="ECO:0000313" key="9">
    <source>
        <dbReference type="Proteomes" id="UP000680279"/>
    </source>
</evidence>
<dbReference type="RefSeq" id="WP_018705133.1">
    <property type="nucleotide sequence ID" value="NZ_BOQT01000001.1"/>
</dbReference>
<name>A0ABQ4JZG2_9BACI</name>
<keyword evidence="8" id="KW-0966">Cell projection</keyword>
<protein>
    <recommendedName>
        <fullName evidence="4">Flagellar hook protein FlgE</fullName>
    </recommendedName>
</protein>
<sequence>MLRSMYSGISGMKNFQTKLDVIGNNIANVNTYGFKKGRVTFKDMVSQTISGASAGDGARGGVNPKQVGLGSQLASIDTVDTQGSLQTTGRVLDLGIQGDGYLIVEDVSGMAKYTRAGNLFFDNNGYLVTASGDIVQGYNADGQLEGIRIEDPETISNLSIGEDGVISYKKGEDSNSDWTIAVARFPNNGGLEKVGENYYIHTNAAGAVANGRPTEGGAGKLVSGTLEMSNVDLSEEFTEMIVTQRGFQANTRIITTSDEILQELVNLKR</sequence>
<feature type="domain" description="Flagellar basal-body/hook protein C-terminal" evidence="6">
    <location>
        <begin position="223"/>
        <end position="267"/>
    </location>
</feature>
<feature type="domain" description="Flagellar basal body rod protein N-terminal" evidence="5">
    <location>
        <begin position="5"/>
        <end position="35"/>
    </location>
</feature>
<evidence type="ECO:0000256" key="1">
    <source>
        <dbReference type="ARBA" id="ARBA00004117"/>
    </source>
</evidence>
<dbReference type="SUPFAM" id="SSF117143">
    <property type="entry name" value="Flagellar hook protein flgE"/>
    <property type="match status" value="1"/>
</dbReference>
<dbReference type="EMBL" id="BOQT01000001">
    <property type="protein sequence ID" value="GIN18937.1"/>
    <property type="molecule type" value="Genomic_DNA"/>
</dbReference>
<dbReference type="InterPro" id="IPR037925">
    <property type="entry name" value="FlgE/F/G-like"/>
</dbReference>
<dbReference type="InterPro" id="IPR001444">
    <property type="entry name" value="Flag_bb_rod_N"/>
</dbReference>
<evidence type="ECO:0000256" key="4">
    <source>
        <dbReference type="RuleBase" id="RU362116"/>
    </source>
</evidence>
<keyword evidence="8" id="KW-0969">Cilium</keyword>
<dbReference type="InterPro" id="IPR019776">
    <property type="entry name" value="Flagellar_basal_body_rod_CS"/>
</dbReference>
<evidence type="ECO:0000259" key="5">
    <source>
        <dbReference type="Pfam" id="PF00460"/>
    </source>
</evidence>
<gene>
    <name evidence="8" type="primary">flgG</name>
    <name evidence="8" type="ORF">J1TS3_00710</name>
</gene>
<proteinExistence type="inferred from homology"/>
<evidence type="ECO:0000259" key="6">
    <source>
        <dbReference type="Pfam" id="PF06429"/>
    </source>
</evidence>
<feature type="domain" description="Flagellar hook protein FlgE/F/G-like D1" evidence="7">
    <location>
        <begin position="96"/>
        <end position="168"/>
    </location>
</feature>
<dbReference type="InterPro" id="IPR020013">
    <property type="entry name" value="Flagellar_FlgE/F/G"/>
</dbReference>
<comment type="caution">
    <text evidence="8">The sequence shown here is derived from an EMBL/GenBank/DDBJ whole genome shotgun (WGS) entry which is preliminary data.</text>
</comment>
<evidence type="ECO:0000259" key="7">
    <source>
        <dbReference type="Pfam" id="PF22692"/>
    </source>
</evidence>
<dbReference type="PROSITE" id="PS00588">
    <property type="entry name" value="FLAGELLA_BB_ROD"/>
    <property type="match status" value="1"/>
</dbReference>
<comment type="subcellular location">
    <subcellularLocation>
        <location evidence="1 4">Bacterial flagellum basal body</location>
    </subcellularLocation>
</comment>
<comment type="function">
    <text evidence="4">A flexible structure which links the flagellar filament to the drive apparatus in the basal body.</text>
</comment>
<accession>A0ABQ4JZG2</accession>
<dbReference type="PANTHER" id="PTHR30435">
    <property type="entry name" value="FLAGELLAR PROTEIN"/>
    <property type="match status" value="1"/>
</dbReference>
<dbReference type="Proteomes" id="UP000680279">
    <property type="component" value="Unassembled WGS sequence"/>
</dbReference>
<dbReference type="NCBIfam" id="TIGR03506">
    <property type="entry name" value="FlgEFG_subfam"/>
    <property type="match status" value="2"/>
</dbReference>
<comment type="similarity">
    <text evidence="2 4">Belongs to the flagella basal body rod proteins family.</text>
</comment>
<evidence type="ECO:0000256" key="2">
    <source>
        <dbReference type="ARBA" id="ARBA00009677"/>
    </source>
</evidence>
<dbReference type="Pfam" id="PF06429">
    <property type="entry name" value="Flg_bbr_C"/>
    <property type="match status" value="1"/>
</dbReference>
<dbReference type="Pfam" id="PF00460">
    <property type="entry name" value="Flg_bb_rod"/>
    <property type="match status" value="1"/>
</dbReference>
<keyword evidence="9" id="KW-1185">Reference proteome</keyword>
<evidence type="ECO:0000313" key="8">
    <source>
        <dbReference type="EMBL" id="GIN18937.1"/>
    </source>
</evidence>
<dbReference type="InterPro" id="IPR010930">
    <property type="entry name" value="Flg_bb/hook_C_dom"/>
</dbReference>
<dbReference type="InterPro" id="IPR053967">
    <property type="entry name" value="LlgE_F_G-like_D1"/>
</dbReference>
<dbReference type="NCBIfam" id="NF009278">
    <property type="entry name" value="PRK12636.1"/>
    <property type="match status" value="1"/>
</dbReference>
<evidence type="ECO:0000256" key="3">
    <source>
        <dbReference type="ARBA" id="ARBA00023143"/>
    </source>
</evidence>
<keyword evidence="3 4" id="KW-0975">Bacterial flagellum</keyword>
<dbReference type="PANTHER" id="PTHR30435:SF1">
    <property type="entry name" value="FLAGELLAR HOOK PROTEIN FLGE"/>
    <property type="match status" value="1"/>
</dbReference>
<dbReference type="Pfam" id="PF22692">
    <property type="entry name" value="LlgE_F_G_D1"/>
    <property type="match status" value="1"/>
</dbReference>